<evidence type="ECO:0000313" key="3">
    <source>
        <dbReference type="Proteomes" id="UP001635817"/>
    </source>
</evidence>
<evidence type="ECO:0000313" key="2">
    <source>
        <dbReference type="EMBL" id="MFN6552228.1"/>
    </source>
</evidence>
<feature type="domain" description="AbiEi antitoxin N-terminal" evidence="1">
    <location>
        <begin position="12"/>
        <end position="38"/>
    </location>
</feature>
<dbReference type="RefSeq" id="WP_409550725.1">
    <property type="nucleotide sequence ID" value="NZ_JBKBDE010000005.1"/>
</dbReference>
<proteinExistence type="predicted"/>
<reference evidence="2 3" key="1">
    <citation type="submission" date="2024-12" db="EMBL/GenBank/DDBJ databases">
        <title>The coexistence of Mycolicibacterium septicum and Mycolicibacterium nivoides in clinical samples.</title>
        <authorList>
            <person name="Wang C."/>
            <person name="Feng Y."/>
            <person name="Zong Z."/>
        </authorList>
    </citation>
    <scope>NUCLEOTIDE SEQUENCE [LARGE SCALE GENOMIC DNA]</scope>
    <source>
        <strain evidence="2 3">120310</strain>
    </source>
</reference>
<keyword evidence="3" id="KW-1185">Reference proteome</keyword>
<gene>
    <name evidence="2" type="ORF">ACK4CP_17625</name>
</gene>
<dbReference type="Proteomes" id="UP001635817">
    <property type="component" value="Unassembled WGS sequence"/>
</dbReference>
<comment type="caution">
    <text evidence="2">The sequence shown here is derived from an EMBL/GenBank/DDBJ whole genome shotgun (WGS) entry which is preliminary data.</text>
</comment>
<protein>
    <submittedName>
        <fullName evidence="2">Type IV toxin-antitoxin system AbiEi family antitoxin domain-containing protein</fullName>
    </submittedName>
</protein>
<accession>A0ABW9LW46</accession>
<dbReference type="EMBL" id="JBKBDE010000005">
    <property type="protein sequence ID" value="MFN6552228.1"/>
    <property type="molecule type" value="Genomic_DNA"/>
</dbReference>
<organism evidence="2 3">
    <name type="scientific">Mycolicibacterium septicum</name>
    <dbReference type="NCBI Taxonomy" id="98668"/>
    <lineage>
        <taxon>Bacteria</taxon>
        <taxon>Bacillati</taxon>
        <taxon>Actinomycetota</taxon>
        <taxon>Actinomycetes</taxon>
        <taxon>Mycobacteriales</taxon>
        <taxon>Mycobacteriaceae</taxon>
        <taxon>Mycolicibacterium</taxon>
    </lineage>
</organism>
<dbReference type="Pfam" id="PF13338">
    <property type="entry name" value="AbiEi_4"/>
    <property type="match status" value="1"/>
</dbReference>
<name>A0ABW9LW46_9MYCO</name>
<evidence type="ECO:0000259" key="1">
    <source>
        <dbReference type="Pfam" id="PF13338"/>
    </source>
</evidence>
<sequence length="185" mass="19887">MNAVTPSTTDGAGLSRSGLYRGADAGRFERIARGIYLPADAPAADWDQIEAATRRPDATICLTSALAHHDLTDAIPTGLDVAIPRGSRTPASTGAIAWHHFDRATFEIGRQQLTATGSDQTIGIYSPERSIADAFRLRGEVGYELARGALREWLRRGGKPAPLIEIAMRLPRAKSPVLQALEMLA</sequence>
<dbReference type="InterPro" id="IPR025159">
    <property type="entry name" value="AbiEi_N"/>
</dbReference>